<dbReference type="EMBL" id="CACRSW010000030">
    <property type="protein sequence ID" value="VYT16591.1"/>
    <property type="molecule type" value="Genomic_DNA"/>
</dbReference>
<dbReference type="Gene3D" id="2.170.130.30">
    <property type="match status" value="1"/>
</dbReference>
<protein>
    <recommendedName>
        <fullName evidence="2">Transcobalamin-like C-terminal domain-containing protein</fullName>
    </recommendedName>
</protein>
<sequence>MKNHKKLLAVLTLTTLTLTSCGNKNEEKNSNNSNPTSIVMSQSSEKEEVTSVSILIKDTVNDKEILKEDGKINKDGLQKYLEENHKAKFEDGMMTELEGIKQDKEKSQYWMYYVNGEMAEVGIGDYLPKENDQIEFRFEQM</sequence>
<reference evidence="3" key="1">
    <citation type="submission" date="2019-11" db="EMBL/GenBank/DDBJ databases">
        <authorList>
            <person name="Feng L."/>
        </authorList>
    </citation>
    <scope>NUCLEOTIDE SEQUENCE</scope>
    <source>
        <strain evidence="3">AvaginalisLFYP127</strain>
    </source>
</reference>
<name>A0A6N2UJV1_9FIRM</name>
<dbReference type="PROSITE" id="PS51257">
    <property type="entry name" value="PROKAR_LIPOPROTEIN"/>
    <property type="match status" value="1"/>
</dbReference>
<dbReference type="AlphaFoldDB" id="A0A6N2UJV1"/>
<proteinExistence type="predicted"/>
<evidence type="ECO:0000259" key="2">
    <source>
        <dbReference type="Pfam" id="PF14478"/>
    </source>
</evidence>
<gene>
    <name evidence="3" type="ORF">AVLFYP127_01104</name>
</gene>
<feature type="region of interest" description="Disordered" evidence="1">
    <location>
        <begin position="21"/>
        <end position="47"/>
    </location>
</feature>
<accession>A0A6N2UJV1</accession>
<dbReference type="Pfam" id="PF14478">
    <property type="entry name" value="DUF4430"/>
    <property type="match status" value="1"/>
</dbReference>
<dbReference type="RefSeq" id="WP_156329508.1">
    <property type="nucleotide sequence ID" value="NZ_CACRSW010000030.1"/>
</dbReference>
<dbReference type="InterPro" id="IPR027954">
    <property type="entry name" value="Transcobalamin-like_C"/>
</dbReference>
<organism evidence="3">
    <name type="scientific">Anaerococcus vaginalis</name>
    <dbReference type="NCBI Taxonomy" id="33037"/>
    <lineage>
        <taxon>Bacteria</taxon>
        <taxon>Bacillati</taxon>
        <taxon>Bacillota</taxon>
        <taxon>Tissierellia</taxon>
        <taxon>Tissierellales</taxon>
        <taxon>Peptoniphilaceae</taxon>
        <taxon>Anaerococcus</taxon>
    </lineage>
</organism>
<feature type="domain" description="Transcobalamin-like C-terminal" evidence="2">
    <location>
        <begin position="77"/>
        <end position="139"/>
    </location>
</feature>
<evidence type="ECO:0000313" key="3">
    <source>
        <dbReference type="EMBL" id="VYT16591.1"/>
    </source>
</evidence>
<evidence type="ECO:0000256" key="1">
    <source>
        <dbReference type="SAM" id="MobiDB-lite"/>
    </source>
</evidence>